<dbReference type="Gene3D" id="3.30.70.3290">
    <property type="match status" value="1"/>
</dbReference>
<dbReference type="EC" id="2.3.1.94" evidence="11"/>
<evidence type="ECO:0000259" key="10">
    <source>
        <dbReference type="PROSITE" id="PS52019"/>
    </source>
</evidence>
<dbReference type="HOGENOM" id="CLU_000022_35_4_3"/>
<dbReference type="InterPro" id="IPR016035">
    <property type="entry name" value="Acyl_Trfase/lysoPLipase"/>
</dbReference>
<dbReference type="InterPro" id="IPR016039">
    <property type="entry name" value="Thiolase-like"/>
</dbReference>
<dbReference type="Gene3D" id="3.40.50.720">
    <property type="entry name" value="NAD(P)-binding Rossmann-like Domain"/>
    <property type="match status" value="1"/>
</dbReference>
<evidence type="ECO:0000256" key="2">
    <source>
        <dbReference type="ARBA" id="ARBA00022553"/>
    </source>
</evidence>
<dbReference type="InterPro" id="IPR036291">
    <property type="entry name" value="NAD(P)-bd_dom_sf"/>
</dbReference>
<dbReference type="Gene3D" id="3.40.47.10">
    <property type="match status" value="1"/>
</dbReference>
<dbReference type="SUPFAM" id="SSF51735">
    <property type="entry name" value="NAD(P)-binding Rossmann-fold domains"/>
    <property type="match status" value="2"/>
</dbReference>
<keyword evidence="6" id="KW-0511">Multifunctional enzyme</keyword>
<dbReference type="GO" id="GO:0004315">
    <property type="term" value="F:3-oxoacyl-[acyl-carrier-protein] synthase activity"/>
    <property type="evidence" value="ECO:0007669"/>
    <property type="project" value="InterPro"/>
</dbReference>
<dbReference type="Gene3D" id="3.30.70.250">
    <property type="entry name" value="Malonyl-CoA ACP transacylase, ACP-binding"/>
    <property type="match status" value="1"/>
</dbReference>
<dbReference type="PROSITE" id="PS52019">
    <property type="entry name" value="PKS_MFAS_DH"/>
    <property type="match status" value="1"/>
</dbReference>
<feature type="region of interest" description="N-terminal hotdog fold" evidence="7">
    <location>
        <begin position="1371"/>
        <end position="1496"/>
    </location>
</feature>
<dbReference type="Gene3D" id="3.10.129.110">
    <property type="entry name" value="Polyketide synthase dehydratase"/>
    <property type="match status" value="1"/>
</dbReference>
<evidence type="ECO:0000256" key="6">
    <source>
        <dbReference type="ARBA" id="ARBA00023268"/>
    </source>
</evidence>
<dbReference type="Pfam" id="PF21089">
    <property type="entry name" value="PKS_DH_N"/>
    <property type="match status" value="1"/>
</dbReference>
<dbReference type="Proteomes" id="UP000010384">
    <property type="component" value="Chromosome"/>
</dbReference>
<organism evidence="11 12">
    <name type="scientific">Chroococcidiopsis thermalis (strain PCC 7203)</name>
    <dbReference type="NCBI Taxonomy" id="251229"/>
    <lineage>
        <taxon>Bacteria</taxon>
        <taxon>Bacillati</taxon>
        <taxon>Cyanobacteriota</taxon>
        <taxon>Cyanophyceae</taxon>
        <taxon>Chroococcidiopsidales</taxon>
        <taxon>Chroococcidiopsidaceae</taxon>
        <taxon>Chroococcidiopsis</taxon>
    </lineage>
</organism>
<dbReference type="GO" id="GO:0006633">
    <property type="term" value="P:fatty acid biosynthetic process"/>
    <property type="evidence" value="ECO:0007669"/>
    <property type="project" value="InterPro"/>
</dbReference>
<dbReference type="Gene3D" id="3.40.366.10">
    <property type="entry name" value="Malonyl-Coenzyme A Acyl Carrier Protein, domain 2"/>
    <property type="match status" value="1"/>
</dbReference>
<dbReference type="SUPFAM" id="SSF55048">
    <property type="entry name" value="Probable ACP-binding domain of malonyl-CoA ACP transacylase"/>
    <property type="match status" value="1"/>
</dbReference>
<dbReference type="SMART" id="SM00826">
    <property type="entry name" value="PKS_DH"/>
    <property type="match status" value="1"/>
</dbReference>
<dbReference type="InterPro" id="IPR020807">
    <property type="entry name" value="PKS_DH"/>
</dbReference>
<keyword evidence="1" id="KW-0596">Phosphopantetheine</keyword>
<evidence type="ECO:0000256" key="4">
    <source>
        <dbReference type="ARBA" id="ARBA00022832"/>
    </source>
</evidence>
<dbReference type="InParanoid" id="K9U4C9"/>
<feature type="active site" description="Proton donor; for dehydratase activity" evidence="7">
    <location>
        <position position="1571"/>
    </location>
</feature>
<evidence type="ECO:0000256" key="5">
    <source>
        <dbReference type="ARBA" id="ARBA00023098"/>
    </source>
</evidence>
<dbReference type="InterPro" id="IPR042104">
    <property type="entry name" value="PKS_dehydratase_sf"/>
</dbReference>
<dbReference type="CDD" id="cd00833">
    <property type="entry name" value="PKS"/>
    <property type="match status" value="1"/>
</dbReference>
<evidence type="ECO:0000256" key="3">
    <source>
        <dbReference type="ARBA" id="ARBA00022679"/>
    </source>
</evidence>
<dbReference type="SMART" id="SM00827">
    <property type="entry name" value="PKS_AT"/>
    <property type="match status" value="1"/>
</dbReference>
<dbReference type="InterPro" id="IPR018201">
    <property type="entry name" value="Ketoacyl_synth_AS"/>
</dbReference>
<dbReference type="InterPro" id="IPR013968">
    <property type="entry name" value="PKS_KR"/>
</dbReference>
<accession>K9U4C9</accession>
<dbReference type="eggNOG" id="COG3321">
    <property type="taxonomic scope" value="Bacteria"/>
</dbReference>
<sequence length="1657" mass="183310">MNSETNGLEIAIIGMSGRFPGSKDIDGFWKNLLDGVELVSSFPDRVSDKSKQSKQKVKVGAILQDVELFDASFFGFNPREAEIMDPQHRMFLECAWEALENAGYDSERENRAIGIYAGVGMGYYLYYNLYPHRDLLQSIGGLQSLIGVDKDYVPSRVSYKLNLKGPSISVGTACSSSLVAVHLACQSLLGGECYMALAAGVAVKVPQNELTLSPDEIISPDGHCRAFDAKANGTLGGNGIGVVVLKRLEDAIADRDYIYAVIKGSAINNDGSSKIGYTAPSEDGQARVIHAAQVMAEVEPKTITYMEAHGTGTPLGDPIEVAAMTRAFRLSTDKKGYCAIGSVKTNVGHLDAAAGITSLIKTTLALHHKLLPPSINFEQPNPQINFEHSPFYVNNKLREWQANGSPRRAGVSSFGIGGTNAHAILEEALVECNQEERGRKYQLLVLSAKTSSALEAATTNLVRHLKQHPQLNLPDVAYTLQVGRREFHHRRMTVVENLEDAIATLESATPQRVMTQIQEDDRLVVFMFSGQGSQYVNMARELYESEATFQAECDRCFELLQPHLQLNLAEVLFPTAATAHNAAQQLQQTAIAQPALFVIEYALAKLWMSWGVRPVAAIGHSIGEYVAACIAGVFSLEDALAVVATRGRLMQQMPPGKMLSVGLSTEEVQSFLNENLSLAASNAPKLSVISGCELAIEQLERELQARGIDFRHLHTSHAFHSAMMEAIVEPFTEYLKTIDLKPPQLAFISNVTGTWITTAEATDQNYWARHLRQRVRFSEGIAELFQDAKRVFLEVGPGRTLSTLAKQQAPGRVVLSSLRHPKEEQSDVAFVLHALGRLWLTGVQVDWSRFSASEQRRRLPLPTYPFERQRYWIDPPAALPAVQMPPTPLEKENYIPQVTAQDKRNIADWFYVPKWKPTNISLNKSSDASILGCTLVFADRCGLSVQLLKQLKQQGQNAIAVQIGSEFAQIDEFTYSLNPQNGNDYNVLLSKLRAQNQLPATIVHLWNVTSQSYAGSELAGVEQAQYLGFYSLLFLAQAIGKQNVTQKLQIAVVSSNMQPVTQAEIHPEKATLLGAVKVIPLEYPNITCRSIDLSVGQNEQLVNQLLTELTAPTFEQISAYRDDRRWVQVLEPVRLEETAAKTPRLRERGVYLITGGLGGVGLVLAEYLAKTVRAKLLLIGRSAFPARADWQTWLATHDESDRTSYQIRKVQELEALGAQAIVANADVANLEQVQQAIAQAKQQFGQLNGIIHAAGVAGGGAIGRKTFEAAQRVLAPKVKGTVVLDTLLKDTQLDFFVLCSSLASAQGGFGQVDYCAANAFLDAFAHYKTTTDGTFTVGINWDVWQEVGMAATAKRSPANSVTKTQSLAVNHPLFDSCIIENSQEFYISKLSVSKHWILKEHRLMGKAMVPGTAFLEMALAAWANHTHQQNTRATQMREVYFPTPLIVEDDVEKEVRTILKQKGDRFEFKIVSYLNSESEQWLEHAIGEITSLDVDSSQKLAIAELESKCNEGKNVIQNNYHPLKGFAEFGSRWNNLKQVNLGQNRGLALLELSQEFIDDIGSYKLHPALFDLAVHFLVDEFRGESYYLPFSYKKLTIKGSLPAKIYSYSRLLDRSPSGNLKFNLTILDDLGTELIEIEDYTLRQFHDTKQHSLSLSK</sequence>
<dbReference type="SUPFAM" id="SSF53901">
    <property type="entry name" value="Thiolase-like"/>
    <property type="match status" value="1"/>
</dbReference>
<keyword evidence="8" id="KW-0175">Coiled coil</keyword>
<feature type="domain" description="Ketosynthase family 3 (KS3)" evidence="9">
    <location>
        <begin position="7"/>
        <end position="427"/>
    </location>
</feature>
<evidence type="ECO:0000256" key="1">
    <source>
        <dbReference type="ARBA" id="ARBA00022450"/>
    </source>
</evidence>
<dbReference type="SMART" id="SM00822">
    <property type="entry name" value="PKS_KR"/>
    <property type="match status" value="1"/>
</dbReference>
<dbReference type="InterPro" id="IPR014043">
    <property type="entry name" value="Acyl_transferase_dom"/>
</dbReference>
<dbReference type="InterPro" id="IPR016036">
    <property type="entry name" value="Malonyl_transacylase_ACP-bd"/>
</dbReference>
<dbReference type="InterPro" id="IPR014031">
    <property type="entry name" value="Ketoacyl_synth_C"/>
</dbReference>
<proteinExistence type="predicted"/>
<dbReference type="InterPro" id="IPR049552">
    <property type="entry name" value="PKS_DH_N"/>
</dbReference>
<evidence type="ECO:0000313" key="11">
    <source>
        <dbReference type="EMBL" id="AFY89104.1"/>
    </source>
</evidence>
<dbReference type="InterPro" id="IPR049900">
    <property type="entry name" value="PKS_mFAS_DH"/>
</dbReference>
<gene>
    <name evidence="11" type="ORF">Chro_3659</name>
</gene>
<dbReference type="SUPFAM" id="SSF52151">
    <property type="entry name" value="FabD/lysophospholipase-like"/>
    <property type="match status" value="1"/>
</dbReference>
<dbReference type="InterPro" id="IPR020841">
    <property type="entry name" value="PKS_Beta-ketoAc_synthase_dom"/>
</dbReference>
<dbReference type="InterPro" id="IPR050091">
    <property type="entry name" value="PKS_NRPS_Biosynth_Enz"/>
</dbReference>
<name>K9U4C9_CHRTP</name>
<dbReference type="PANTHER" id="PTHR43775">
    <property type="entry name" value="FATTY ACID SYNTHASE"/>
    <property type="match status" value="1"/>
</dbReference>
<dbReference type="PANTHER" id="PTHR43775:SF51">
    <property type="entry name" value="INACTIVE PHENOLPHTHIOCEROL SYNTHESIS POLYKETIDE SYNTHASE TYPE I PKS1-RELATED"/>
    <property type="match status" value="1"/>
</dbReference>
<dbReference type="PROSITE" id="PS00606">
    <property type="entry name" value="KS3_1"/>
    <property type="match status" value="1"/>
</dbReference>
<dbReference type="EMBL" id="CP003597">
    <property type="protein sequence ID" value="AFY89104.1"/>
    <property type="molecule type" value="Genomic_DNA"/>
</dbReference>
<keyword evidence="2" id="KW-0597">Phosphoprotein</keyword>
<dbReference type="Pfam" id="PF00698">
    <property type="entry name" value="Acyl_transf_1"/>
    <property type="match status" value="1"/>
</dbReference>
<dbReference type="SMART" id="SM00825">
    <property type="entry name" value="PKS_KS"/>
    <property type="match status" value="1"/>
</dbReference>
<feature type="active site" description="Proton acceptor; for dehydratase activity" evidence="7">
    <location>
        <position position="1401"/>
    </location>
</feature>
<dbReference type="PROSITE" id="PS52004">
    <property type="entry name" value="KS3_2"/>
    <property type="match status" value="1"/>
</dbReference>
<dbReference type="Pfam" id="PF00109">
    <property type="entry name" value="ketoacyl-synt"/>
    <property type="match status" value="1"/>
</dbReference>
<dbReference type="InterPro" id="IPR001227">
    <property type="entry name" value="Ac_transferase_dom_sf"/>
</dbReference>
<evidence type="ECO:0000313" key="12">
    <source>
        <dbReference type="Proteomes" id="UP000010384"/>
    </source>
</evidence>
<dbReference type="FunFam" id="3.40.47.10:FF:000042">
    <property type="entry name" value="Polyketide synthase Pks13"/>
    <property type="match status" value="1"/>
</dbReference>
<keyword evidence="5" id="KW-0443">Lipid metabolism</keyword>
<evidence type="ECO:0000256" key="7">
    <source>
        <dbReference type="PROSITE-ProRule" id="PRU01363"/>
    </source>
</evidence>
<evidence type="ECO:0000256" key="8">
    <source>
        <dbReference type="SAM" id="Coils"/>
    </source>
</evidence>
<reference evidence="11 12" key="1">
    <citation type="submission" date="2012-06" db="EMBL/GenBank/DDBJ databases">
        <title>Finished chromosome of genome of Chroococcidiopsis thermalis PCC 7203.</title>
        <authorList>
            <consortium name="US DOE Joint Genome Institute"/>
            <person name="Gugger M."/>
            <person name="Coursin T."/>
            <person name="Rippka R."/>
            <person name="Tandeau De Marsac N."/>
            <person name="Huntemann M."/>
            <person name="Wei C.-L."/>
            <person name="Han J."/>
            <person name="Detter J.C."/>
            <person name="Han C."/>
            <person name="Tapia R."/>
            <person name="Davenport K."/>
            <person name="Daligault H."/>
            <person name="Erkkila T."/>
            <person name="Gu W."/>
            <person name="Munk A.C.C."/>
            <person name="Teshima H."/>
            <person name="Xu Y."/>
            <person name="Chain P."/>
            <person name="Chen A."/>
            <person name="Krypides N."/>
            <person name="Mavromatis K."/>
            <person name="Markowitz V."/>
            <person name="Szeto E."/>
            <person name="Ivanova N."/>
            <person name="Mikhailova N."/>
            <person name="Ovchinnikova G."/>
            <person name="Pagani I."/>
            <person name="Pati A."/>
            <person name="Goodwin L."/>
            <person name="Peters L."/>
            <person name="Pitluck S."/>
            <person name="Woyke T."/>
            <person name="Kerfeld C."/>
        </authorList>
    </citation>
    <scope>NUCLEOTIDE SEQUENCE [LARGE SCALE GENOMIC DNA]</scope>
    <source>
        <strain evidence="11 12">PCC 7203</strain>
    </source>
</reference>
<feature type="coiled-coil region" evidence="8">
    <location>
        <begin position="1223"/>
        <end position="1250"/>
    </location>
</feature>
<feature type="domain" description="PKS/mFAS DH" evidence="10">
    <location>
        <begin position="1371"/>
        <end position="1651"/>
    </location>
</feature>
<keyword evidence="4" id="KW-0276">Fatty acid metabolism</keyword>
<dbReference type="KEGG" id="cthe:Chro_3659"/>
<feature type="region of interest" description="C-terminal hotdog fold" evidence="7">
    <location>
        <begin position="1510"/>
        <end position="1651"/>
    </location>
</feature>
<dbReference type="InterPro" id="IPR049490">
    <property type="entry name" value="C883_1060-like_KR_N"/>
</dbReference>
<dbReference type="GO" id="GO:0004312">
    <property type="term" value="F:fatty acid synthase activity"/>
    <property type="evidence" value="ECO:0007669"/>
    <property type="project" value="TreeGrafter"/>
</dbReference>
<dbReference type="Pfam" id="PF02801">
    <property type="entry name" value="Ketoacyl-synt_C"/>
    <property type="match status" value="1"/>
</dbReference>
<dbReference type="GO" id="GO:0047879">
    <property type="term" value="F:erythronolide synthase activity"/>
    <property type="evidence" value="ECO:0007669"/>
    <property type="project" value="UniProtKB-EC"/>
</dbReference>
<dbReference type="OrthoDB" id="499075at2"/>
<evidence type="ECO:0000259" key="9">
    <source>
        <dbReference type="PROSITE" id="PS52004"/>
    </source>
</evidence>
<dbReference type="RefSeq" id="WP_015155648.1">
    <property type="nucleotide sequence ID" value="NC_019695.1"/>
</dbReference>
<dbReference type="CDD" id="cd08953">
    <property type="entry name" value="KR_2_SDR_x"/>
    <property type="match status" value="1"/>
</dbReference>
<protein>
    <submittedName>
        <fullName evidence="11">6-deoxyerythronolide-B synthase</fullName>
        <ecNumber evidence="11">2.3.1.94</ecNumber>
    </submittedName>
</protein>
<dbReference type="eggNOG" id="COG1028">
    <property type="taxonomic scope" value="Bacteria"/>
</dbReference>
<dbReference type="Pfam" id="PF21394">
    <property type="entry name" value="Beta-ketacyl_N"/>
    <property type="match status" value="1"/>
</dbReference>
<dbReference type="STRING" id="251229.Chro_3659"/>
<dbReference type="Pfam" id="PF14765">
    <property type="entry name" value="PS-DH"/>
    <property type="match status" value="1"/>
</dbReference>
<keyword evidence="11" id="KW-0012">Acyltransferase</keyword>
<dbReference type="Pfam" id="PF22621">
    <property type="entry name" value="CurL-like_PKS_C"/>
    <property type="match status" value="1"/>
</dbReference>
<keyword evidence="12" id="KW-1185">Reference proteome</keyword>
<dbReference type="PATRIC" id="fig|251229.3.peg.4269"/>
<dbReference type="InterPro" id="IPR049551">
    <property type="entry name" value="PKS_DH_C"/>
</dbReference>
<keyword evidence="3 11" id="KW-0808">Transferase</keyword>
<dbReference type="InterPro" id="IPR014030">
    <property type="entry name" value="Ketoacyl_synth_N"/>
</dbReference>
<dbReference type="InterPro" id="IPR057326">
    <property type="entry name" value="KR_dom"/>
</dbReference>
<dbReference type="Pfam" id="PF08659">
    <property type="entry name" value="KR"/>
    <property type="match status" value="1"/>
</dbReference>